<dbReference type="STRING" id="548476.cauri_0218"/>
<evidence type="ECO:0000313" key="1">
    <source>
        <dbReference type="EMBL" id="ACP31817.1"/>
    </source>
</evidence>
<protein>
    <recommendedName>
        <fullName evidence="3">Oxidoreductase</fullName>
    </recommendedName>
</protein>
<reference evidence="1 2" key="1">
    <citation type="journal article" date="2010" name="BMC Genomics">
        <title>Complete genome sequence and lifestyle of black-pigmented Corynebacterium aurimucosum ATCC 700975 (formerly C. nigricans CN-1) isolated from a vaginal swab of a woman with spontaneous abortion.</title>
        <authorList>
            <person name="Trost E."/>
            <person name="Gotker S."/>
            <person name="Schneider J."/>
            <person name="Schneiker-Bekel S."/>
            <person name="Szczepanowski R."/>
            <person name="Tilker A."/>
            <person name="Viehoever P."/>
            <person name="Arnold W."/>
            <person name="Bekel T."/>
            <person name="Blom J."/>
            <person name="Gartemann K.H."/>
            <person name="Linke B."/>
            <person name="Goesmann A."/>
            <person name="Puhler A."/>
            <person name="Shukla S.K."/>
            <person name="Tauch A."/>
        </authorList>
    </citation>
    <scope>NUCLEOTIDE SEQUENCE [LARGE SCALE GENOMIC DNA]</scope>
    <source>
        <strain evidence="2">ATCC 700975 / DSM 44827 / CIP 107346 / CN-1</strain>
    </source>
</reference>
<dbReference type="eggNOG" id="COG3177">
    <property type="taxonomic scope" value="Bacteria"/>
</dbReference>
<evidence type="ECO:0008006" key="3">
    <source>
        <dbReference type="Google" id="ProtNLM"/>
    </source>
</evidence>
<gene>
    <name evidence="1" type="ordered locus">cauri_0218</name>
</gene>
<dbReference type="EMBL" id="CP001601">
    <property type="protein sequence ID" value="ACP31817.1"/>
    <property type="molecule type" value="Genomic_DNA"/>
</dbReference>
<accession>C3PJU6</accession>
<dbReference type="AlphaFoldDB" id="C3PJU6"/>
<proteinExistence type="predicted"/>
<dbReference type="HOGENOM" id="CLU_058793_0_0_11"/>
<dbReference type="Proteomes" id="UP000002077">
    <property type="component" value="Chromosome"/>
</dbReference>
<name>C3PJU6_CORA7</name>
<sequence>MNFPEFMWCGPQSGYGVIVMGMPHSDPLTPLMSLSGVEDKAASAVAAIARVHRRPAGLRKFDVISSESLLRGARAAAAIDGAPLEADSIPPAVSAYSLLAPETQAATVRTFARAPLQVLARIDVAAGGAGRPDQNPAVAQALAQLTTRGAGVDFDRLLPVVLHAEIAARSLFGARSTVVALVAARTAAIHTGFDPRGFAVPETYLNRHRADYRAALDAYDKDPGALITLLLDAWEAGAREADGIAQAA</sequence>
<dbReference type="KEGG" id="car:cauri_0218"/>
<organism evidence="1 2">
    <name type="scientific">Corynebacterium aurimucosum (strain ATCC 700975 / DSM 44827 / CIP 107346 / CN-1)</name>
    <name type="common">Corynebacterium nigricans</name>
    <dbReference type="NCBI Taxonomy" id="548476"/>
    <lineage>
        <taxon>Bacteria</taxon>
        <taxon>Bacillati</taxon>
        <taxon>Actinomycetota</taxon>
        <taxon>Actinomycetes</taxon>
        <taxon>Mycobacteriales</taxon>
        <taxon>Corynebacteriaceae</taxon>
        <taxon>Corynebacterium</taxon>
    </lineage>
</organism>
<evidence type="ECO:0000313" key="2">
    <source>
        <dbReference type="Proteomes" id="UP000002077"/>
    </source>
</evidence>
<keyword evidence="2" id="KW-1185">Reference proteome</keyword>